<proteinExistence type="predicted"/>
<organism evidence="6">
    <name type="scientific">freshwater metagenome</name>
    <dbReference type="NCBI Taxonomy" id="449393"/>
    <lineage>
        <taxon>unclassified sequences</taxon>
        <taxon>metagenomes</taxon>
        <taxon>ecological metagenomes</taxon>
    </lineage>
</organism>
<dbReference type="InterPro" id="IPR000537">
    <property type="entry name" value="UbiA_prenyltransferase"/>
</dbReference>
<feature type="transmembrane region" description="Helical" evidence="5">
    <location>
        <begin position="139"/>
        <end position="155"/>
    </location>
</feature>
<keyword evidence="2 5" id="KW-0812">Transmembrane</keyword>
<dbReference type="InterPro" id="IPR044878">
    <property type="entry name" value="UbiA_sf"/>
</dbReference>
<evidence type="ECO:0000256" key="2">
    <source>
        <dbReference type="ARBA" id="ARBA00022692"/>
    </source>
</evidence>
<feature type="transmembrane region" description="Helical" evidence="5">
    <location>
        <begin position="200"/>
        <end position="221"/>
    </location>
</feature>
<dbReference type="AlphaFoldDB" id="A0A6J6G7C8"/>
<comment type="subcellular location">
    <subcellularLocation>
        <location evidence="1">Membrane</location>
        <topology evidence="1">Multi-pass membrane protein</topology>
    </subcellularLocation>
</comment>
<evidence type="ECO:0000256" key="1">
    <source>
        <dbReference type="ARBA" id="ARBA00004141"/>
    </source>
</evidence>
<keyword evidence="4 5" id="KW-0472">Membrane</keyword>
<dbReference type="GO" id="GO:0016765">
    <property type="term" value="F:transferase activity, transferring alkyl or aryl (other than methyl) groups"/>
    <property type="evidence" value="ECO:0007669"/>
    <property type="project" value="InterPro"/>
</dbReference>
<evidence type="ECO:0000256" key="4">
    <source>
        <dbReference type="ARBA" id="ARBA00023136"/>
    </source>
</evidence>
<protein>
    <submittedName>
        <fullName evidence="6">Unannotated protein</fullName>
    </submittedName>
</protein>
<feature type="transmembrane region" description="Helical" evidence="5">
    <location>
        <begin position="44"/>
        <end position="66"/>
    </location>
</feature>
<keyword evidence="3 5" id="KW-1133">Transmembrane helix</keyword>
<dbReference type="GO" id="GO:0016020">
    <property type="term" value="C:membrane"/>
    <property type="evidence" value="ECO:0007669"/>
    <property type="project" value="UniProtKB-SubCell"/>
</dbReference>
<gene>
    <name evidence="6" type="ORF">UFOPK1807_00621</name>
</gene>
<dbReference type="Gene3D" id="1.20.120.1780">
    <property type="entry name" value="UbiA prenyltransferase"/>
    <property type="match status" value="1"/>
</dbReference>
<accession>A0A6J6G7C8</accession>
<dbReference type="Pfam" id="PF01040">
    <property type="entry name" value="UbiA"/>
    <property type="match status" value="1"/>
</dbReference>
<evidence type="ECO:0000256" key="3">
    <source>
        <dbReference type="ARBA" id="ARBA00022989"/>
    </source>
</evidence>
<feature type="transmembrane region" description="Helical" evidence="5">
    <location>
        <begin position="12"/>
        <end position="38"/>
    </location>
</feature>
<name>A0A6J6G7C8_9ZZZZ</name>
<reference evidence="6" key="1">
    <citation type="submission" date="2020-05" db="EMBL/GenBank/DDBJ databases">
        <authorList>
            <person name="Chiriac C."/>
            <person name="Salcher M."/>
            <person name="Ghai R."/>
            <person name="Kavagutti S V."/>
        </authorList>
    </citation>
    <scope>NUCLEOTIDE SEQUENCE</scope>
</reference>
<dbReference type="EMBL" id="CAEZUI010000066">
    <property type="protein sequence ID" value="CAB4597292.1"/>
    <property type="molecule type" value="Genomic_DNA"/>
</dbReference>
<evidence type="ECO:0000256" key="5">
    <source>
        <dbReference type="SAM" id="Phobius"/>
    </source>
</evidence>
<dbReference type="Gene3D" id="1.10.357.140">
    <property type="entry name" value="UbiA prenyltransferase"/>
    <property type="match status" value="1"/>
</dbReference>
<sequence>MRQLTPSRLKSLLVASHFGPTVLVVTITFCIALSQFSFLETFQISLAIFAGQLVVGWSNEVIDYPLDLAAHRMKKPLVSDSLQVSMLKKLIPLALIAAILLSFFSPFDLIGTLIHLLGILSATLYNLKLKSTVFSPIPYLVSFSALPWAIFLAAGERPPTWLYLSLALFTAAFHFLNVLKDLDSDINQGVLGLPQRIGKKGSAIIAAALAILGVFVICIRFL</sequence>
<evidence type="ECO:0000313" key="6">
    <source>
        <dbReference type="EMBL" id="CAB4597292.1"/>
    </source>
</evidence>
<feature type="transmembrane region" description="Helical" evidence="5">
    <location>
        <begin position="161"/>
        <end position="179"/>
    </location>
</feature>